<name>A0A087BAN4_9BIFI</name>
<dbReference type="Proteomes" id="UP000029052">
    <property type="component" value="Unassembled WGS sequence"/>
</dbReference>
<evidence type="ECO:0000259" key="3">
    <source>
        <dbReference type="Pfam" id="PF13649"/>
    </source>
</evidence>
<feature type="binding site" evidence="2">
    <location>
        <begin position="103"/>
        <end position="104"/>
    </location>
    <ligand>
        <name>S-adenosyl-L-methionine</name>
        <dbReference type="ChEBI" id="CHEBI:59789"/>
    </ligand>
</feature>
<comment type="caution">
    <text evidence="5">The sequence shown here is derived from an EMBL/GenBank/DDBJ whole genome shotgun (WGS) entry which is preliminary data.</text>
</comment>
<evidence type="ECO:0000313" key="5">
    <source>
        <dbReference type="EMBL" id="KFI68084.1"/>
    </source>
</evidence>
<dbReference type="PIRSF" id="PIRSF018249">
    <property type="entry name" value="MyrA_prd"/>
    <property type="match status" value="1"/>
</dbReference>
<dbReference type="RefSeq" id="WP_022860212.1">
    <property type="nucleotide sequence ID" value="NZ_JGZB01000004.1"/>
</dbReference>
<dbReference type="Pfam" id="PF13649">
    <property type="entry name" value="Methyltransf_25"/>
    <property type="match status" value="1"/>
</dbReference>
<protein>
    <submittedName>
        <fullName evidence="5">SAM dependent methyltransferase</fullName>
        <ecNumber evidence="5">2.1.1.187</ecNumber>
    </submittedName>
</protein>
<dbReference type="InterPro" id="IPR029063">
    <property type="entry name" value="SAM-dependent_MTases_sf"/>
</dbReference>
<keyword evidence="2" id="KW-0949">S-adenosyl-L-methionine</keyword>
<reference evidence="5 6" key="1">
    <citation type="submission" date="2014-03" db="EMBL/GenBank/DDBJ databases">
        <title>Genomics of Bifidobacteria.</title>
        <authorList>
            <person name="Ventura M."/>
            <person name="Milani C."/>
            <person name="Lugli G.A."/>
        </authorList>
    </citation>
    <scope>NUCLEOTIDE SEQUENCE [LARGE SCALE GENOMIC DNA]</scope>
    <source>
        <strain evidence="5 6">LMG 11591</strain>
    </source>
</reference>
<keyword evidence="1" id="KW-0862">Zinc</keyword>
<dbReference type="InterPro" id="IPR048647">
    <property type="entry name" value="RlmA_N"/>
</dbReference>
<gene>
    <name evidence="5" type="ORF">BMAGN_0032</name>
</gene>
<feature type="binding site" evidence="2">
    <location>
        <position position="192"/>
    </location>
    <ligand>
        <name>S-adenosyl-L-methionine</name>
        <dbReference type="ChEBI" id="CHEBI:59789"/>
    </ligand>
</feature>
<keyword evidence="5" id="KW-0808">Transferase</keyword>
<dbReference type="eggNOG" id="COG2226">
    <property type="taxonomic scope" value="Bacteria"/>
</dbReference>
<evidence type="ECO:0000256" key="2">
    <source>
        <dbReference type="PIRSR" id="PIRSR018249-2"/>
    </source>
</evidence>
<dbReference type="InterPro" id="IPR041698">
    <property type="entry name" value="Methyltransf_25"/>
</dbReference>
<dbReference type="InterPro" id="IPR016718">
    <property type="entry name" value="rRNA_m1G-MeTrfase_A_prd"/>
</dbReference>
<organism evidence="5 6">
    <name type="scientific">Bifidobacterium magnum</name>
    <dbReference type="NCBI Taxonomy" id="1692"/>
    <lineage>
        <taxon>Bacteria</taxon>
        <taxon>Bacillati</taxon>
        <taxon>Actinomycetota</taxon>
        <taxon>Actinomycetes</taxon>
        <taxon>Bifidobacteriales</taxon>
        <taxon>Bifidobacteriaceae</taxon>
        <taxon>Bifidobacterium</taxon>
    </lineage>
</organism>
<dbReference type="AlphaFoldDB" id="A0A087BAN4"/>
<evidence type="ECO:0000259" key="4">
    <source>
        <dbReference type="Pfam" id="PF21302"/>
    </source>
</evidence>
<dbReference type="CDD" id="cd02440">
    <property type="entry name" value="AdoMet_MTases"/>
    <property type="match status" value="1"/>
</dbReference>
<accession>A0A087BAN4</accession>
<keyword evidence="6" id="KW-1185">Reference proteome</keyword>
<feature type="binding site" evidence="1">
    <location>
        <position position="21"/>
    </location>
    <ligand>
        <name>Zn(2+)</name>
        <dbReference type="ChEBI" id="CHEBI:29105"/>
    </ligand>
</feature>
<feature type="binding site" evidence="1">
    <location>
        <position position="34"/>
    </location>
    <ligand>
        <name>Zn(2+)</name>
        <dbReference type="ChEBI" id="CHEBI:29105"/>
    </ligand>
</feature>
<keyword evidence="1" id="KW-0479">Metal-binding</keyword>
<dbReference type="EC" id="2.1.1.187" evidence="5"/>
<evidence type="ECO:0000313" key="6">
    <source>
        <dbReference type="Proteomes" id="UP000029052"/>
    </source>
</evidence>
<feature type="domain" description="23S rRNA (guanine(745)-N(1))-methyltransferase N-terminal" evidence="4">
    <location>
        <begin position="16"/>
        <end position="53"/>
    </location>
</feature>
<feature type="binding site" evidence="1">
    <location>
        <position position="38"/>
    </location>
    <ligand>
        <name>Zn(2+)</name>
        <dbReference type="ChEBI" id="CHEBI:29105"/>
    </ligand>
</feature>
<dbReference type="GO" id="GO:0046872">
    <property type="term" value="F:metal ion binding"/>
    <property type="evidence" value="ECO:0007669"/>
    <property type="project" value="UniProtKB-KW"/>
</dbReference>
<dbReference type="EMBL" id="JGZB01000004">
    <property type="protein sequence ID" value="KFI68084.1"/>
    <property type="molecule type" value="Genomic_DNA"/>
</dbReference>
<proteinExistence type="predicted"/>
<dbReference type="GO" id="GO:0052911">
    <property type="term" value="F:23S rRNA (guanine(745)-N(1))-methyltransferase activity"/>
    <property type="evidence" value="ECO:0007669"/>
    <property type="project" value="UniProtKB-EC"/>
</dbReference>
<evidence type="ECO:0000256" key="1">
    <source>
        <dbReference type="PIRSR" id="PIRSR018249-1"/>
    </source>
</evidence>
<feature type="binding site" evidence="2">
    <location>
        <position position="77"/>
    </location>
    <ligand>
        <name>S-adenosyl-L-methionine</name>
        <dbReference type="ChEBI" id="CHEBI:59789"/>
    </ligand>
</feature>
<dbReference type="SUPFAM" id="SSF53335">
    <property type="entry name" value="S-adenosyl-L-methionine-dependent methyltransferases"/>
    <property type="match status" value="1"/>
</dbReference>
<feature type="domain" description="Methyltransferase" evidence="3">
    <location>
        <begin position="96"/>
        <end position="178"/>
    </location>
</feature>
<dbReference type="STRING" id="1692.BMAGN_0032"/>
<sequence length="279" mass="31147">MSPAKIARFAQSDQYFRCPNCHEPLMLDGQSLRCVNRHCFDLARQGYVNLDPSAKQSDFYNSDLFADRGRILAAGYYDHIRDAVLETVTSANPRTILDVGCGEGFYSRAIAQSDSSAQIFAFDIAKSSIQIGAREDMTSNIAWFVGNLMDIPLQSHTIDCIIDIFSPANYAEFDRLLTEHGTIVKVVPGAAHVQELREAAANQLSNGAHYSNDKVVTMFREHVPNMRQFTVSQTMQMPAEDVLAFAHMTPLFFNVDLDRVDLRSVDRITVQAEILVGSK</sequence>
<feature type="binding site" evidence="1">
    <location>
        <position position="18"/>
    </location>
    <ligand>
        <name>Zn(2+)</name>
        <dbReference type="ChEBI" id="CHEBI:29105"/>
    </ligand>
</feature>
<dbReference type="Pfam" id="PF21302">
    <property type="entry name" value="Zn_ribbon_RlmA"/>
    <property type="match status" value="1"/>
</dbReference>
<dbReference type="Gene3D" id="3.40.50.150">
    <property type="entry name" value="Vaccinia Virus protein VP39"/>
    <property type="match status" value="1"/>
</dbReference>
<keyword evidence="5" id="KW-0489">Methyltransferase</keyword>